<accession>A0AAE9ZDF4</accession>
<reference evidence="3" key="1">
    <citation type="submission" date="2023-02" db="EMBL/GenBank/DDBJ databases">
        <title>Genome sequence of Hyphococcus flavus.</title>
        <authorList>
            <person name="Rong J.-C."/>
            <person name="Zhao Q."/>
            <person name="Yi M."/>
            <person name="Wu J.-Y."/>
        </authorList>
    </citation>
    <scope>NUCLEOTIDE SEQUENCE</scope>
    <source>
        <strain evidence="3">MCCC 1K03223</strain>
    </source>
</reference>
<dbReference type="RefSeq" id="WP_274494965.1">
    <property type="nucleotide sequence ID" value="NZ_CP118166.1"/>
</dbReference>
<dbReference type="EMBL" id="CP118166">
    <property type="protein sequence ID" value="WDI33008.1"/>
    <property type="molecule type" value="Genomic_DNA"/>
</dbReference>
<dbReference type="NCBIfam" id="NF041414">
    <property type="entry name" value="ArsI_CadI_VOC"/>
    <property type="match status" value="1"/>
</dbReference>
<keyword evidence="4" id="KW-1185">Reference proteome</keyword>
<evidence type="ECO:0000259" key="2">
    <source>
        <dbReference type="PROSITE" id="PS51819"/>
    </source>
</evidence>
<sequence length="145" mass="15983">MKKMHIHINVDDLDASIKYYTALFGAEPTRRESDYAKWLLDDPAANVAISNHRRKAGVDHVGISLNSREELDVVANRLQGAEAPLTPQEDATCCYAKSNKYWSHDPQGAVWELFHTFGDSDTYGESGENPEHAASSNNACCSPAS</sequence>
<dbReference type="InterPro" id="IPR049789">
    <property type="entry name" value="ArsI/CadI-like"/>
</dbReference>
<dbReference type="SUPFAM" id="SSF54593">
    <property type="entry name" value="Glyoxalase/Bleomycin resistance protein/Dihydroxybiphenyl dioxygenase"/>
    <property type="match status" value="1"/>
</dbReference>
<dbReference type="GO" id="GO:0046686">
    <property type="term" value="P:response to cadmium ion"/>
    <property type="evidence" value="ECO:0007669"/>
    <property type="project" value="TreeGrafter"/>
</dbReference>
<dbReference type="Gene3D" id="3.10.180.10">
    <property type="entry name" value="2,3-Dihydroxybiphenyl 1,2-Dioxygenase, domain 1"/>
    <property type="match status" value="1"/>
</dbReference>
<dbReference type="InterPro" id="IPR004360">
    <property type="entry name" value="Glyas_Fos-R_dOase_dom"/>
</dbReference>
<dbReference type="PANTHER" id="PTHR41294">
    <property type="entry name" value="CADMIUM-INDUCED PROTEIN CADI"/>
    <property type="match status" value="1"/>
</dbReference>
<gene>
    <name evidence="3" type="ORF">PUV54_07335</name>
</gene>
<feature type="compositionally biased region" description="Low complexity" evidence="1">
    <location>
        <begin position="133"/>
        <end position="145"/>
    </location>
</feature>
<evidence type="ECO:0000256" key="1">
    <source>
        <dbReference type="SAM" id="MobiDB-lite"/>
    </source>
</evidence>
<organism evidence="3 4">
    <name type="scientific">Hyphococcus flavus</name>
    <dbReference type="NCBI Taxonomy" id="1866326"/>
    <lineage>
        <taxon>Bacteria</taxon>
        <taxon>Pseudomonadati</taxon>
        <taxon>Pseudomonadota</taxon>
        <taxon>Alphaproteobacteria</taxon>
        <taxon>Parvularculales</taxon>
        <taxon>Parvularculaceae</taxon>
        <taxon>Hyphococcus</taxon>
    </lineage>
</organism>
<dbReference type="Proteomes" id="UP001214043">
    <property type="component" value="Chromosome"/>
</dbReference>
<dbReference type="KEGG" id="hfl:PUV54_07335"/>
<dbReference type="AlphaFoldDB" id="A0AAE9ZDF4"/>
<dbReference type="InterPro" id="IPR037523">
    <property type="entry name" value="VOC_core"/>
</dbReference>
<dbReference type="InterPro" id="IPR029068">
    <property type="entry name" value="Glyas_Bleomycin-R_OHBP_Dase"/>
</dbReference>
<evidence type="ECO:0000313" key="3">
    <source>
        <dbReference type="EMBL" id="WDI33008.1"/>
    </source>
</evidence>
<dbReference type="PROSITE" id="PS51819">
    <property type="entry name" value="VOC"/>
    <property type="match status" value="1"/>
</dbReference>
<evidence type="ECO:0000313" key="4">
    <source>
        <dbReference type="Proteomes" id="UP001214043"/>
    </source>
</evidence>
<name>A0AAE9ZDF4_9PROT</name>
<feature type="domain" description="VOC" evidence="2">
    <location>
        <begin position="2"/>
        <end position="116"/>
    </location>
</feature>
<protein>
    <submittedName>
        <fullName evidence="3">ArsI/CadI family heavy metal resistance metalloenzyme</fullName>
    </submittedName>
</protein>
<proteinExistence type="predicted"/>
<feature type="region of interest" description="Disordered" evidence="1">
    <location>
        <begin position="121"/>
        <end position="145"/>
    </location>
</feature>
<dbReference type="Pfam" id="PF00903">
    <property type="entry name" value="Glyoxalase"/>
    <property type="match status" value="1"/>
</dbReference>
<dbReference type="PANTHER" id="PTHR41294:SF1">
    <property type="entry name" value="CADMIUM-INDUCED PROTEIN CADI"/>
    <property type="match status" value="1"/>
</dbReference>
<dbReference type="InterPro" id="IPR052393">
    <property type="entry name" value="Cadmium-induced_rsp"/>
</dbReference>